<dbReference type="EMBL" id="SZYD01000004">
    <property type="protein sequence ID" value="KAD6455066.1"/>
    <property type="molecule type" value="Genomic_DNA"/>
</dbReference>
<sequence length="107" mass="12416">MSALRHHLRSEVVLFGKKWKLAPRYVGPFKILERIGKVAYKLKLPEDRSNIHPTFHVANLKKCLTHGNLHIPLDDVHIDESMHFVVKPAEIMDRIMDHGVKQSVVEY</sequence>
<dbReference type="Proteomes" id="UP000326396">
    <property type="component" value="Linkage Group LG12"/>
</dbReference>
<evidence type="ECO:0000313" key="3">
    <source>
        <dbReference type="Proteomes" id="UP000326396"/>
    </source>
</evidence>
<keyword evidence="3" id="KW-1185">Reference proteome</keyword>
<dbReference type="AlphaFoldDB" id="A0A5N6PMA0"/>
<dbReference type="OrthoDB" id="1931063at2759"/>
<gene>
    <name evidence="2" type="ORF">E3N88_09772</name>
</gene>
<reference evidence="2 3" key="1">
    <citation type="submission" date="2019-05" db="EMBL/GenBank/DDBJ databases">
        <title>Mikania micrantha, genome provides insights into the molecular mechanism of rapid growth.</title>
        <authorList>
            <person name="Liu B."/>
        </authorList>
    </citation>
    <scope>NUCLEOTIDE SEQUENCE [LARGE SCALE GENOMIC DNA]</scope>
    <source>
        <strain evidence="2">NLD-2019</strain>
        <tissue evidence="2">Leaf</tissue>
    </source>
</reference>
<feature type="domain" description="Tf2-1-like SH3-like" evidence="1">
    <location>
        <begin position="10"/>
        <end position="63"/>
    </location>
</feature>
<protein>
    <recommendedName>
        <fullName evidence="1">Tf2-1-like SH3-like domain-containing protein</fullName>
    </recommendedName>
</protein>
<name>A0A5N6PMA0_9ASTR</name>
<proteinExistence type="predicted"/>
<evidence type="ECO:0000259" key="1">
    <source>
        <dbReference type="Pfam" id="PF24626"/>
    </source>
</evidence>
<comment type="caution">
    <text evidence="2">The sequence shown here is derived from an EMBL/GenBank/DDBJ whole genome shotgun (WGS) entry which is preliminary data.</text>
</comment>
<organism evidence="2 3">
    <name type="scientific">Mikania micrantha</name>
    <name type="common">bitter vine</name>
    <dbReference type="NCBI Taxonomy" id="192012"/>
    <lineage>
        <taxon>Eukaryota</taxon>
        <taxon>Viridiplantae</taxon>
        <taxon>Streptophyta</taxon>
        <taxon>Embryophyta</taxon>
        <taxon>Tracheophyta</taxon>
        <taxon>Spermatophyta</taxon>
        <taxon>Magnoliopsida</taxon>
        <taxon>eudicotyledons</taxon>
        <taxon>Gunneridae</taxon>
        <taxon>Pentapetalae</taxon>
        <taxon>asterids</taxon>
        <taxon>campanulids</taxon>
        <taxon>Asterales</taxon>
        <taxon>Asteraceae</taxon>
        <taxon>Asteroideae</taxon>
        <taxon>Heliantheae alliance</taxon>
        <taxon>Eupatorieae</taxon>
        <taxon>Mikania</taxon>
    </lineage>
</organism>
<dbReference type="PANTHER" id="PTHR46148:SF59">
    <property type="entry name" value="NUCLEOTIDYLTRANSFERASE, RIBONUCLEASE H"/>
    <property type="match status" value="1"/>
</dbReference>
<dbReference type="PANTHER" id="PTHR46148">
    <property type="entry name" value="CHROMO DOMAIN-CONTAINING PROTEIN"/>
    <property type="match status" value="1"/>
</dbReference>
<accession>A0A5N6PMA0</accession>
<dbReference type="Pfam" id="PF24626">
    <property type="entry name" value="SH3_Tf2-1"/>
    <property type="match status" value="1"/>
</dbReference>
<evidence type="ECO:0000313" key="2">
    <source>
        <dbReference type="EMBL" id="KAD6455066.1"/>
    </source>
</evidence>
<dbReference type="InterPro" id="IPR056924">
    <property type="entry name" value="SH3_Tf2-1"/>
</dbReference>